<proteinExistence type="predicted"/>
<gene>
    <name evidence="3" type="ORF">HYH02_007027</name>
</gene>
<dbReference type="AlphaFoldDB" id="A0A836B5N8"/>
<comment type="caution">
    <text evidence="3">The sequence shown here is derived from an EMBL/GenBank/DDBJ whole genome shotgun (WGS) entry which is preliminary data.</text>
</comment>
<keyword evidence="4" id="KW-1185">Reference proteome</keyword>
<protein>
    <recommendedName>
        <fullName evidence="2">Pyrroline-5-carboxylate reductase catalytic N-terminal domain-containing protein</fullName>
    </recommendedName>
</protein>
<dbReference type="EMBL" id="JAEHOD010000019">
    <property type="protein sequence ID" value="KAG2447999.1"/>
    <property type="molecule type" value="Genomic_DNA"/>
</dbReference>
<dbReference type="Gene3D" id="3.40.50.720">
    <property type="entry name" value="NAD(P)-binding Rossmann-like Domain"/>
    <property type="match status" value="1"/>
</dbReference>
<dbReference type="Pfam" id="PF03807">
    <property type="entry name" value="F420_oxidored"/>
    <property type="match status" value="1"/>
</dbReference>
<sequence length="228" mass="23611">MPLKVAVIGAGNVGKTLGGKIARSNPVAYGVRDVSKYADLAAPNQTVKPVAEAIKESDVVLLTVPGAHDDAGIKAIAKSLGPEVKGKIVIDACNPLSAWPGLESRWKEGSSFGEVLAAELPSGTVVYKAFNTVPVEVMAAADGSTIPAAGGPLTLLYAGGPERQEAAEEVIKAVGFKPLYVGPIRYARNLESIAELYVHLSVPGAGIPGVAKWGRMWHLQALGDGLPK</sequence>
<dbReference type="PANTHER" id="PTHR14239">
    <property type="entry name" value="DUDULIN-RELATED"/>
    <property type="match status" value="1"/>
</dbReference>
<evidence type="ECO:0000259" key="2">
    <source>
        <dbReference type="Pfam" id="PF03807"/>
    </source>
</evidence>
<name>A0A836B5N8_9CHLO</name>
<accession>A0A836B5N8</accession>
<evidence type="ECO:0000313" key="3">
    <source>
        <dbReference type="EMBL" id="KAG2447999.1"/>
    </source>
</evidence>
<dbReference type="GO" id="GO:0016491">
    <property type="term" value="F:oxidoreductase activity"/>
    <property type="evidence" value="ECO:0007669"/>
    <property type="project" value="UniProtKB-KW"/>
</dbReference>
<dbReference type="OrthoDB" id="550646at2759"/>
<dbReference type="SUPFAM" id="SSF51735">
    <property type="entry name" value="NAD(P)-binding Rossmann-fold domains"/>
    <property type="match status" value="1"/>
</dbReference>
<reference evidence="3" key="1">
    <citation type="journal article" date="2020" name="bioRxiv">
        <title>Comparative genomics of Chlamydomonas.</title>
        <authorList>
            <person name="Craig R.J."/>
            <person name="Hasan A.R."/>
            <person name="Ness R.W."/>
            <person name="Keightley P.D."/>
        </authorList>
    </citation>
    <scope>NUCLEOTIDE SEQUENCE</scope>
    <source>
        <strain evidence="3">CCAP 11/173</strain>
    </source>
</reference>
<evidence type="ECO:0000313" key="4">
    <source>
        <dbReference type="Proteomes" id="UP000613740"/>
    </source>
</evidence>
<keyword evidence="1" id="KW-0560">Oxidoreductase</keyword>
<dbReference type="InterPro" id="IPR036291">
    <property type="entry name" value="NAD(P)-bd_dom_sf"/>
</dbReference>
<dbReference type="InterPro" id="IPR051267">
    <property type="entry name" value="STEAP_metalloreductase"/>
</dbReference>
<dbReference type="Proteomes" id="UP000613740">
    <property type="component" value="Unassembled WGS sequence"/>
</dbReference>
<evidence type="ECO:0000256" key="1">
    <source>
        <dbReference type="ARBA" id="ARBA00023002"/>
    </source>
</evidence>
<organism evidence="3 4">
    <name type="scientific">Chlamydomonas schloesseri</name>
    <dbReference type="NCBI Taxonomy" id="2026947"/>
    <lineage>
        <taxon>Eukaryota</taxon>
        <taxon>Viridiplantae</taxon>
        <taxon>Chlorophyta</taxon>
        <taxon>core chlorophytes</taxon>
        <taxon>Chlorophyceae</taxon>
        <taxon>CS clade</taxon>
        <taxon>Chlamydomonadales</taxon>
        <taxon>Chlamydomonadaceae</taxon>
        <taxon>Chlamydomonas</taxon>
    </lineage>
</organism>
<dbReference type="InterPro" id="IPR028939">
    <property type="entry name" value="P5C_Rdtase_cat_N"/>
</dbReference>
<feature type="domain" description="Pyrroline-5-carboxylate reductase catalytic N-terminal" evidence="2">
    <location>
        <begin position="4"/>
        <end position="95"/>
    </location>
</feature>